<gene>
    <name evidence="4" type="ORF">DFR48_10252</name>
</gene>
<feature type="domain" description="GST C-terminal" evidence="3">
    <location>
        <begin position="119"/>
        <end position="241"/>
    </location>
</feature>
<dbReference type="SFLD" id="SFLDS00019">
    <property type="entry name" value="Glutathione_Transferase_(cytos"/>
    <property type="match status" value="1"/>
</dbReference>
<feature type="domain" description="GST N-terminal" evidence="2">
    <location>
        <begin position="29"/>
        <end position="116"/>
    </location>
</feature>
<dbReference type="InterPro" id="IPR040079">
    <property type="entry name" value="Glutathione_S-Trfase"/>
</dbReference>
<dbReference type="Pfam" id="PF00043">
    <property type="entry name" value="GST_C"/>
    <property type="match status" value="1"/>
</dbReference>
<evidence type="ECO:0000313" key="4">
    <source>
        <dbReference type="EMBL" id="RCW27569.1"/>
    </source>
</evidence>
<dbReference type="Gene3D" id="3.40.30.10">
    <property type="entry name" value="Glutaredoxin"/>
    <property type="match status" value="1"/>
</dbReference>
<dbReference type="InterPro" id="IPR004046">
    <property type="entry name" value="GST_C"/>
</dbReference>
<dbReference type="CDD" id="cd10291">
    <property type="entry name" value="GST_C_YfcG_like"/>
    <property type="match status" value="1"/>
</dbReference>
<comment type="similarity">
    <text evidence="1">Belongs to the GST superfamily.</text>
</comment>
<dbReference type="Gene3D" id="1.20.1050.10">
    <property type="match status" value="1"/>
</dbReference>
<dbReference type="CDD" id="cd03048">
    <property type="entry name" value="GST_N_Ure2p_like"/>
    <property type="match status" value="1"/>
</dbReference>
<dbReference type="InterPro" id="IPR010987">
    <property type="entry name" value="Glutathione-S-Trfase_C-like"/>
</dbReference>
<evidence type="ECO:0000256" key="1">
    <source>
        <dbReference type="RuleBase" id="RU003494"/>
    </source>
</evidence>
<dbReference type="AlphaFoldDB" id="A0A6I7HRH7"/>
<dbReference type="PANTHER" id="PTHR44051:SF19">
    <property type="entry name" value="DISULFIDE-BOND OXIDOREDUCTASE YFCG"/>
    <property type="match status" value="1"/>
</dbReference>
<dbReference type="PROSITE" id="PS50404">
    <property type="entry name" value="GST_NTER"/>
    <property type="match status" value="1"/>
</dbReference>
<dbReference type="Proteomes" id="UP000252582">
    <property type="component" value="Unassembled WGS sequence"/>
</dbReference>
<comment type="caution">
    <text evidence="4">The sequence shown here is derived from an EMBL/GenBank/DDBJ whole genome shotgun (WGS) entry which is preliminary data.</text>
</comment>
<dbReference type="Pfam" id="PF02798">
    <property type="entry name" value="GST_N"/>
    <property type="match status" value="1"/>
</dbReference>
<dbReference type="SUPFAM" id="SSF47616">
    <property type="entry name" value="GST C-terminal domain-like"/>
    <property type="match status" value="1"/>
</dbReference>
<accession>A0A6I7HRH7</accession>
<evidence type="ECO:0000313" key="5">
    <source>
        <dbReference type="Proteomes" id="UP000252582"/>
    </source>
</evidence>
<name>A0A6I7HRH7_9HYPH</name>
<dbReference type="PANTHER" id="PTHR44051">
    <property type="entry name" value="GLUTATHIONE S-TRANSFERASE-RELATED"/>
    <property type="match status" value="1"/>
</dbReference>
<evidence type="ECO:0000259" key="3">
    <source>
        <dbReference type="PROSITE" id="PS50405"/>
    </source>
</evidence>
<keyword evidence="5" id="KW-1185">Reference proteome</keyword>
<evidence type="ECO:0000259" key="2">
    <source>
        <dbReference type="PROSITE" id="PS50404"/>
    </source>
</evidence>
<dbReference type="SFLD" id="SFLDG00358">
    <property type="entry name" value="Main_(cytGST)"/>
    <property type="match status" value="1"/>
</dbReference>
<organism evidence="4 5">
    <name type="scientific">Ciceribacter lividus</name>
    <dbReference type="NCBI Taxonomy" id="1197950"/>
    <lineage>
        <taxon>Bacteria</taxon>
        <taxon>Pseudomonadati</taxon>
        <taxon>Pseudomonadota</taxon>
        <taxon>Alphaproteobacteria</taxon>
        <taxon>Hyphomicrobiales</taxon>
        <taxon>Rhizobiaceae</taxon>
        <taxon>Ciceribacter</taxon>
    </lineage>
</organism>
<dbReference type="InterPro" id="IPR004045">
    <property type="entry name" value="Glutathione_S-Trfase_N"/>
</dbReference>
<dbReference type="InterPro" id="IPR036249">
    <property type="entry name" value="Thioredoxin-like_sf"/>
</dbReference>
<sequence length="257" mass="29459">MHDRPRAGKTIRNPFAPIRQTFLKETFMAAPIELYYWPTPNGWKISIMLEELGVPYEVRYVDIGKGEQFAPDFLKISPNNRMPAIIDPDGPGGAPISVFESGAILQYLGRKYGKFYPAEERARVEVEEWLFWQVGGLGPMAGQAHHFRQYAPEKIEYGINRYTNEVNRLYGVMNKRLADREFLAGDYSIADMASIGWVVPHKNQGQDLDDFPNLKRWFETMMARPAVERGIAVGQEKRRNVATDEEAKKVLFNQTAR</sequence>
<dbReference type="InterPro" id="IPR036282">
    <property type="entry name" value="Glutathione-S-Trfase_C_sf"/>
</dbReference>
<dbReference type="PROSITE" id="PS50405">
    <property type="entry name" value="GST_CTER"/>
    <property type="match status" value="1"/>
</dbReference>
<reference evidence="4 5" key="1">
    <citation type="submission" date="2018-07" db="EMBL/GenBank/DDBJ databases">
        <title>Genomic Encyclopedia of Type Strains, Phase IV (KMG-IV): sequencing the most valuable type-strain genomes for metagenomic binning, comparative biology and taxonomic classification.</title>
        <authorList>
            <person name="Goeker M."/>
        </authorList>
    </citation>
    <scope>NUCLEOTIDE SEQUENCE [LARGE SCALE GENOMIC DNA]</scope>
    <source>
        <strain evidence="4 5">DSM 25528</strain>
    </source>
</reference>
<proteinExistence type="inferred from homology"/>
<dbReference type="SFLD" id="SFLDG01151">
    <property type="entry name" value="Main.2:_Nu-like"/>
    <property type="match status" value="1"/>
</dbReference>
<protein>
    <submittedName>
        <fullName evidence="4">GST-like protein</fullName>
    </submittedName>
</protein>
<dbReference type="EMBL" id="QPIX01000002">
    <property type="protein sequence ID" value="RCW27569.1"/>
    <property type="molecule type" value="Genomic_DNA"/>
</dbReference>
<dbReference type="SUPFAM" id="SSF52833">
    <property type="entry name" value="Thioredoxin-like"/>
    <property type="match status" value="1"/>
</dbReference>